<evidence type="ECO:0000256" key="4">
    <source>
        <dbReference type="ARBA" id="ARBA00023163"/>
    </source>
</evidence>
<dbReference type="AlphaFoldDB" id="A0A2K8MF04"/>
<dbReference type="KEGG" id="sphc:CVN68_11110"/>
<dbReference type="Pfam" id="PF08241">
    <property type="entry name" value="Methyltransf_11"/>
    <property type="match status" value="1"/>
</dbReference>
<name>A0A2K8MF04_9SPHN</name>
<dbReference type="Gene3D" id="3.40.50.150">
    <property type="entry name" value="Vaccinia Virus protein VP39"/>
    <property type="match status" value="1"/>
</dbReference>
<evidence type="ECO:0000256" key="1">
    <source>
        <dbReference type="ARBA" id="ARBA00022849"/>
    </source>
</evidence>
<reference evidence="6 7" key="1">
    <citation type="submission" date="2017-11" db="EMBL/GenBank/DDBJ databases">
        <title>Complete genome sequence of Sphingomonas sp. Strain Cra20, a psychrotolerant potential plant growth promoting rhizobacteria.</title>
        <authorList>
            <person name="Luo Y."/>
        </authorList>
    </citation>
    <scope>NUCLEOTIDE SEQUENCE [LARGE SCALE GENOMIC DNA]</scope>
    <source>
        <strain evidence="6 7">Cra20</strain>
    </source>
</reference>
<dbReference type="EMBL" id="CP024923">
    <property type="protein sequence ID" value="ATY32457.1"/>
    <property type="molecule type" value="Genomic_DNA"/>
</dbReference>
<evidence type="ECO:0000313" key="7">
    <source>
        <dbReference type="Proteomes" id="UP000229081"/>
    </source>
</evidence>
<sequence length="317" mass="34109">MVQALAIFRALADSTRLRIVALLRAMELSVGELAQVLGQSQPRVSRHVKILCDAGLVERRKEGSWVFVALGAQAKVQPILAALDSWDEADHWTVADEARLAAVRADRASAAAEWFEANAGEWDAIRSLHVADSEVEAAMAKALGDTKLGCLIDIGTGTGRMLELFAPLAEQALGIDRSSEMLRLARAKLSERGLANAELRQADLYALPLADGGADAAILHHVLHFAQQPGAAIGEAARVLSDGGRLLIVDFAPHDREELRSRDAHTRLGFSDEQILGWFANAGLAPVLVETLEGGELTVKLWLGRKTGEKLKEVKAA</sequence>
<dbReference type="SUPFAM" id="SSF53335">
    <property type="entry name" value="S-adenosyl-L-methionine-dependent methyltransferases"/>
    <property type="match status" value="1"/>
</dbReference>
<proteinExistence type="predicted"/>
<dbReference type="PRINTS" id="PR00778">
    <property type="entry name" value="HTHARSR"/>
</dbReference>
<dbReference type="InterPro" id="IPR029063">
    <property type="entry name" value="SAM-dependent_MTases_sf"/>
</dbReference>
<evidence type="ECO:0000259" key="5">
    <source>
        <dbReference type="PROSITE" id="PS50987"/>
    </source>
</evidence>
<dbReference type="GO" id="GO:0003700">
    <property type="term" value="F:DNA-binding transcription factor activity"/>
    <property type="evidence" value="ECO:0007669"/>
    <property type="project" value="InterPro"/>
</dbReference>
<dbReference type="InterPro" id="IPR051081">
    <property type="entry name" value="HTH_MetalResp_TranReg"/>
</dbReference>
<keyword evidence="1" id="KW-0059">Arsenical resistance</keyword>
<dbReference type="Pfam" id="PF01022">
    <property type="entry name" value="HTH_5"/>
    <property type="match status" value="1"/>
</dbReference>
<dbReference type="SMART" id="SM00418">
    <property type="entry name" value="HTH_ARSR"/>
    <property type="match status" value="1"/>
</dbReference>
<dbReference type="Gene3D" id="1.10.10.10">
    <property type="entry name" value="Winged helix-like DNA-binding domain superfamily/Winged helix DNA-binding domain"/>
    <property type="match status" value="1"/>
</dbReference>
<dbReference type="InterPro" id="IPR036388">
    <property type="entry name" value="WH-like_DNA-bd_sf"/>
</dbReference>
<dbReference type="RefSeq" id="WP_100282265.1">
    <property type="nucleotide sequence ID" value="NZ_CP024923.1"/>
</dbReference>
<dbReference type="GO" id="GO:0003677">
    <property type="term" value="F:DNA binding"/>
    <property type="evidence" value="ECO:0007669"/>
    <property type="project" value="UniProtKB-KW"/>
</dbReference>
<keyword evidence="3" id="KW-0238">DNA-binding</keyword>
<organism evidence="6 7">
    <name type="scientific">Sphingomonas psychrotolerans</name>
    <dbReference type="NCBI Taxonomy" id="1327635"/>
    <lineage>
        <taxon>Bacteria</taxon>
        <taxon>Pseudomonadati</taxon>
        <taxon>Pseudomonadota</taxon>
        <taxon>Alphaproteobacteria</taxon>
        <taxon>Sphingomonadales</taxon>
        <taxon>Sphingomonadaceae</taxon>
        <taxon>Sphingomonas</taxon>
    </lineage>
</organism>
<dbReference type="GO" id="GO:0046685">
    <property type="term" value="P:response to arsenic-containing substance"/>
    <property type="evidence" value="ECO:0007669"/>
    <property type="project" value="UniProtKB-KW"/>
</dbReference>
<dbReference type="InterPro" id="IPR036390">
    <property type="entry name" value="WH_DNA-bd_sf"/>
</dbReference>
<dbReference type="InterPro" id="IPR001845">
    <property type="entry name" value="HTH_ArsR_DNA-bd_dom"/>
</dbReference>
<dbReference type="InterPro" id="IPR013216">
    <property type="entry name" value="Methyltransf_11"/>
</dbReference>
<dbReference type="GO" id="GO:0008757">
    <property type="term" value="F:S-adenosylmethionine-dependent methyltransferase activity"/>
    <property type="evidence" value="ECO:0007669"/>
    <property type="project" value="InterPro"/>
</dbReference>
<accession>A0A2K8MF04</accession>
<protein>
    <submittedName>
        <fullName evidence="6">ArsR family transcriptional regulator</fullName>
    </submittedName>
</protein>
<evidence type="ECO:0000256" key="2">
    <source>
        <dbReference type="ARBA" id="ARBA00023015"/>
    </source>
</evidence>
<dbReference type="PANTHER" id="PTHR33154">
    <property type="entry name" value="TRANSCRIPTIONAL REGULATOR, ARSR FAMILY"/>
    <property type="match status" value="1"/>
</dbReference>
<dbReference type="CDD" id="cd00090">
    <property type="entry name" value="HTH_ARSR"/>
    <property type="match status" value="1"/>
</dbReference>
<dbReference type="CDD" id="cd02440">
    <property type="entry name" value="AdoMet_MTases"/>
    <property type="match status" value="1"/>
</dbReference>
<dbReference type="PROSITE" id="PS50987">
    <property type="entry name" value="HTH_ARSR_2"/>
    <property type="match status" value="1"/>
</dbReference>
<evidence type="ECO:0000313" key="6">
    <source>
        <dbReference type="EMBL" id="ATY32457.1"/>
    </source>
</evidence>
<dbReference type="Proteomes" id="UP000229081">
    <property type="component" value="Chromosome"/>
</dbReference>
<dbReference type="PANTHER" id="PTHR33154:SF18">
    <property type="entry name" value="ARSENICAL RESISTANCE OPERON REPRESSOR"/>
    <property type="match status" value="1"/>
</dbReference>
<feature type="domain" description="HTH arsR-type" evidence="5">
    <location>
        <begin position="1"/>
        <end position="90"/>
    </location>
</feature>
<keyword evidence="7" id="KW-1185">Reference proteome</keyword>
<dbReference type="SUPFAM" id="SSF46785">
    <property type="entry name" value="Winged helix' DNA-binding domain"/>
    <property type="match status" value="1"/>
</dbReference>
<dbReference type="InterPro" id="IPR011991">
    <property type="entry name" value="ArsR-like_HTH"/>
</dbReference>
<keyword evidence="2" id="KW-0805">Transcription regulation</keyword>
<dbReference type="OrthoDB" id="9789575at2"/>
<evidence type="ECO:0000256" key="3">
    <source>
        <dbReference type="ARBA" id="ARBA00023125"/>
    </source>
</evidence>
<dbReference type="NCBIfam" id="NF033788">
    <property type="entry name" value="HTH_metalloreg"/>
    <property type="match status" value="1"/>
</dbReference>
<gene>
    <name evidence="6" type="ORF">CVN68_11110</name>
</gene>
<keyword evidence="4" id="KW-0804">Transcription</keyword>